<feature type="compositionally biased region" description="Polar residues" evidence="1">
    <location>
        <begin position="78"/>
        <end position="89"/>
    </location>
</feature>
<sequence length="89" mass="10349">MAQRSDTFVLCGNSSLTKGNRKMKKKRIRVSETEIWTFWASFRGAWSPVFKPNWDEARKILLMKKKAQENEKKELDVQKSSSSGPWGQL</sequence>
<organism evidence="2 3">
    <name type="scientific">Candidatus Nomurabacteria bacterium RIFOXYC2_FULL_36_19</name>
    <dbReference type="NCBI Taxonomy" id="1801806"/>
    <lineage>
        <taxon>Bacteria</taxon>
        <taxon>Candidatus Nomuraibacteriota</taxon>
    </lineage>
</organism>
<dbReference type="AlphaFoldDB" id="A0A1F6YW73"/>
<evidence type="ECO:0000256" key="1">
    <source>
        <dbReference type="SAM" id="MobiDB-lite"/>
    </source>
</evidence>
<comment type="caution">
    <text evidence="2">The sequence shown here is derived from an EMBL/GenBank/DDBJ whole genome shotgun (WGS) entry which is preliminary data.</text>
</comment>
<protein>
    <submittedName>
        <fullName evidence="2">Uncharacterized protein</fullName>
    </submittedName>
</protein>
<evidence type="ECO:0000313" key="3">
    <source>
        <dbReference type="Proteomes" id="UP000178975"/>
    </source>
</evidence>
<proteinExistence type="predicted"/>
<reference evidence="2 3" key="1">
    <citation type="journal article" date="2016" name="Nat. Commun.">
        <title>Thousands of microbial genomes shed light on interconnected biogeochemical processes in an aquifer system.</title>
        <authorList>
            <person name="Anantharaman K."/>
            <person name="Brown C.T."/>
            <person name="Hug L.A."/>
            <person name="Sharon I."/>
            <person name="Castelle C.J."/>
            <person name="Probst A.J."/>
            <person name="Thomas B.C."/>
            <person name="Singh A."/>
            <person name="Wilkins M.J."/>
            <person name="Karaoz U."/>
            <person name="Brodie E.L."/>
            <person name="Williams K.H."/>
            <person name="Hubbard S.S."/>
            <person name="Banfield J.F."/>
        </authorList>
    </citation>
    <scope>NUCLEOTIDE SEQUENCE [LARGE SCALE GENOMIC DNA]</scope>
</reference>
<dbReference type="Proteomes" id="UP000178975">
    <property type="component" value="Unassembled WGS sequence"/>
</dbReference>
<feature type="region of interest" description="Disordered" evidence="1">
    <location>
        <begin position="69"/>
        <end position="89"/>
    </location>
</feature>
<accession>A0A1F6YW73</accession>
<name>A0A1F6YW73_9BACT</name>
<evidence type="ECO:0000313" key="2">
    <source>
        <dbReference type="EMBL" id="OGJ10608.1"/>
    </source>
</evidence>
<dbReference type="EMBL" id="MFWE01000006">
    <property type="protein sequence ID" value="OGJ10608.1"/>
    <property type="molecule type" value="Genomic_DNA"/>
</dbReference>
<gene>
    <name evidence="2" type="ORF">A2456_02625</name>
</gene>